<dbReference type="AlphaFoldDB" id="A0A2K1DVQ3"/>
<dbReference type="Proteomes" id="UP000236641">
    <property type="component" value="Unassembled WGS sequence"/>
</dbReference>
<keyword evidence="3" id="KW-1185">Reference proteome</keyword>
<sequence>MKHDTQSHWISKDVTHLPDFIIGGAMKSGTTTLHAILNNHPDICIAHNELGFFDVDSILQHPDFNFFDKANTLWHSPDLETASDLFWDWYRDQFKALNHSGLLGEDSTTYLASKRAALRISQQPKPIKMIFVLRHPTARTISNYLHLLKSGRAIYNLEDTLRYNPHSIINRSLYLEQLQYYYDVLPFQQIQVVLFEDLIHDRNSCLKRICDFLGVDFDKYQTTDLEVHSNKTVIPKYIWLQLLRNKWMQGSRDYRYSRFLPNQPSFNKTLPLRYRLIDKMHQQINPKGSHYKFIPLDSTVALLDKYFKIELEGIDALTQQNIYSKWFPN</sequence>
<dbReference type="InterPro" id="IPR027417">
    <property type="entry name" value="P-loop_NTPase"/>
</dbReference>
<dbReference type="RefSeq" id="WP_103053035.1">
    <property type="nucleotide sequence ID" value="NZ_POWF01000011.1"/>
</dbReference>
<dbReference type="PANTHER" id="PTHR10605:SF56">
    <property type="entry name" value="BIFUNCTIONAL HEPARAN SULFATE N-DEACETYLASE_N-SULFOTRANSFERASE"/>
    <property type="match status" value="1"/>
</dbReference>
<reference evidence="2 3" key="1">
    <citation type="submission" date="2018-01" db="EMBL/GenBank/DDBJ databases">
        <title>The draft genome of Hanstruepera neustonica JCM19743.</title>
        <authorList>
            <person name="He R.-H."/>
            <person name="Du Z.-J."/>
        </authorList>
    </citation>
    <scope>NUCLEOTIDE SEQUENCE [LARGE SCALE GENOMIC DNA]</scope>
    <source>
        <strain evidence="2 3">JCM19743</strain>
    </source>
</reference>
<accession>A0A2K1DVQ3</accession>
<evidence type="ECO:0008006" key="4">
    <source>
        <dbReference type="Google" id="ProtNLM"/>
    </source>
</evidence>
<comment type="caution">
    <text evidence="2">The sequence shown here is derived from an EMBL/GenBank/DDBJ whole genome shotgun (WGS) entry which is preliminary data.</text>
</comment>
<dbReference type="InterPro" id="IPR037359">
    <property type="entry name" value="NST/OST"/>
</dbReference>
<evidence type="ECO:0000313" key="2">
    <source>
        <dbReference type="EMBL" id="PNQ72102.1"/>
    </source>
</evidence>
<dbReference type="Gene3D" id="3.40.50.300">
    <property type="entry name" value="P-loop containing nucleotide triphosphate hydrolases"/>
    <property type="match status" value="1"/>
</dbReference>
<dbReference type="Pfam" id="PF13469">
    <property type="entry name" value="Sulfotransfer_3"/>
    <property type="match status" value="1"/>
</dbReference>
<gene>
    <name evidence="2" type="ORF">C1T31_13430</name>
</gene>
<dbReference type="EMBL" id="POWF01000011">
    <property type="protein sequence ID" value="PNQ72102.1"/>
    <property type="molecule type" value="Genomic_DNA"/>
</dbReference>
<dbReference type="OrthoDB" id="981508at2"/>
<dbReference type="SUPFAM" id="SSF52540">
    <property type="entry name" value="P-loop containing nucleoside triphosphate hydrolases"/>
    <property type="match status" value="1"/>
</dbReference>
<organism evidence="2 3">
    <name type="scientific">Hanstruepera neustonica</name>
    <dbReference type="NCBI Taxonomy" id="1445657"/>
    <lineage>
        <taxon>Bacteria</taxon>
        <taxon>Pseudomonadati</taxon>
        <taxon>Bacteroidota</taxon>
        <taxon>Flavobacteriia</taxon>
        <taxon>Flavobacteriales</taxon>
        <taxon>Flavobacteriaceae</taxon>
        <taxon>Hanstruepera</taxon>
    </lineage>
</organism>
<proteinExistence type="predicted"/>
<evidence type="ECO:0000256" key="1">
    <source>
        <dbReference type="ARBA" id="ARBA00022679"/>
    </source>
</evidence>
<keyword evidence="1" id="KW-0808">Transferase</keyword>
<evidence type="ECO:0000313" key="3">
    <source>
        <dbReference type="Proteomes" id="UP000236641"/>
    </source>
</evidence>
<protein>
    <recommendedName>
        <fullName evidence="4">Sulfotransferase</fullName>
    </recommendedName>
</protein>
<name>A0A2K1DVQ3_9FLAO</name>
<dbReference type="GO" id="GO:0008146">
    <property type="term" value="F:sulfotransferase activity"/>
    <property type="evidence" value="ECO:0007669"/>
    <property type="project" value="InterPro"/>
</dbReference>
<dbReference type="PANTHER" id="PTHR10605">
    <property type="entry name" value="HEPARAN SULFATE SULFOTRANSFERASE"/>
    <property type="match status" value="1"/>
</dbReference>